<accession>A0ABU8EY19</accession>
<feature type="compositionally biased region" description="Gly residues" evidence="1">
    <location>
        <begin position="195"/>
        <end position="207"/>
    </location>
</feature>
<gene>
    <name evidence="2" type="ORF">WAE96_15595</name>
</gene>
<dbReference type="RefSeq" id="WP_054979598.1">
    <property type="nucleotide sequence ID" value="NZ_JBAWKS010000002.1"/>
</dbReference>
<feature type="region of interest" description="Disordered" evidence="1">
    <location>
        <begin position="163"/>
        <end position="207"/>
    </location>
</feature>
<evidence type="ECO:0000313" key="2">
    <source>
        <dbReference type="EMBL" id="MEI4551096.1"/>
    </source>
</evidence>
<dbReference type="EMBL" id="JBAWKS010000002">
    <property type="protein sequence ID" value="MEI4551096.1"/>
    <property type="molecule type" value="Genomic_DNA"/>
</dbReference>
<proteinExistence type="predicted"/>
<dbReference type="Pfam" id="PF06693">
    <property type="entry name" value="DUF1190"/>
    <property type="match status" value="1"/>
</dbReference>
<evidence type="ECO:0000313" key="3">
    <source>
        <dbReference type="Proteomes" id="UP001382455"/>
    </source>
</evidence>
<evidence type="ECO:0000256" key="1">
    <source>
        <dbReference type="SAM" id="MobiDB-lite"/>
    </source>
</evidence>
<reference evidence="2 3" key="1">
    <citation type="submission" date="2023-12" db="EMBL/GenBank/DDBJ databases">
        <title>Friends and Foes: Symbiotic and Algicidal bacterial influence on Karenia brevis blooms.</title>
        <authorList>
            <person name="Fei C."/>
            <person name="Mohamed A.R."/>
            <person name="Booker A."/>
            <person name="Arshad M."/>
            <person name="Klass S."/>
            <person name="Ahn S."/>
            <person name="Gilbert P.M."/>
            <person name="Heil C.A."/>
            <person name="Martinez J.M."/>
            <person name="Amin S.A."/>
        </authorList>
    </citation>
    <scope>NUCLEOTIDE SEQUENCE [LARGE SCALE GENOMIC DNA]</scope>
    <source>
        <strain evidence="2 3">CE15</strain>
    </source>
</reference>
<dbReference type="Proteomes" id="UP001382455">
    <property type="component" value="Unassembled WGS sequence"/>
</dbReference>
<dbReference type="InterPro" id="IPR009576">
    <property type="entry name" value="Biofilm_formation_YgiB"/>
</dbReference>
<keyword evidence="3" id="KW-1185">Reference proteome</keyword>
<name>A0ABU8EY19_9GAMM</name>
<protein>
    <submittedName>
        <fullName evidence="2">DUF1190 domain-containing protein</fullName>
    </submittedName>
</protein>
<comment type="caution">
    <text evidence="2">The sequence shown here is derived from an EMBL/GenBank/DDBJ whole genome shotgun (WGS) entry which is preliminary data.</text>
</comment>
<sequence length="207" mass="22489">MKKTRHIDLSLLRKKVRKFSLAPLSVGVAAALAGCSGEPQERVKVVSSVDDCVDQTELSVEQCQAAYQEALAEAERTGPRYQHQYLCEADFGQCQQSSSGFFTPFITGYIVAEIIDEVGDAFERKHRRRYNPVYTYQKSGSKHRQKIMTADGTILGSAGKSSYKVPSSVTKPKPAVTRTISRGGFGAQASAKSNWGGGKSSSRGWGG</sequence>
<dbReference type="PROSITE" id="PS51257">
    <property type="entry name" value="PROKAR_LIPOPROTEIN"/>
    <property type="match status" value="1"/>
</dbReference>
<organism evidence="2 3">
    <name type="scientific">Pseudoalteromonas spongiae</name>
    <dbReference type="NCBI Taxonomy" id="298657"/>
    <lineage>
        <taxon>Bacteria</taxon>
        <taxon>Pseudomonadati</taxon>
        <taxon>Pseudomonadota</taxon>
        <taxon>Gammaproteobacteria</taxon>
        <taxon>Alteromonadales</taxon>
        <taxon>Pseudoalteromonadaceae</taxon>
        <taxon>Pseudoalteromonas</taxon>
    </lineage>
</organism>